<dbReference type="EMBL" id="QPFP01000003">
    <property type="protein sequence ID" value="TEB38038.1"/>
    <property type="molecule type" value="Genomic_DNA"/>
</dbReference>
<sequence length="415" mass="48788">MVRRRAVLGAASVVLATTSLLYLLLSWRRPGIYDIERTPSPTDSRLSVSPTPPFLSANHTTKRVLIVSGLFHLKKSKHAWDYYQWVLGMFLGQITTDIYFFTSPDFEQRVREVHANSPASSSFLRVNTTYATPFAVPPLEGLERPYKEIHGRDRERKKHGPELYAVWNAKPFFTDAAVKELRREGREYDYVFWVDAGTFNQGHTYAQWPDPRRVDEFFQEAEEHRGGRGLEEKDKIIVPVYNIPSYWYRFWNERMGPIDFEFSKGSFFGGSPSAVEWYSNAFYAYHDHFLARGYFVGKDQTIINALLLLFPHRFALQWRRDPRTAARFWPEGKCGSEWYYYMHVLASESERDAMEKMWKERMNGWDRGKNWRKIHELHPDAWRRCPISPALSMQTVAEDVFGYGWERDRTSVVSR</sequence>
<dbReference type="STRING" id="71717.A0A4Y7TVX2"/>
<reference evidence="1 2" key="1">
    <citation type="journal article" date="2019" name="Nat. Ecol. Evol.">
        <title>Megaphylogeny resolves global patterns of mushroom evolution.</title>
        <authorList>
            <person name="Varga T."/>
            <person name="Krizsan K."/>
            <person name="Foldi C."/>
            <person name="Dima B."/>
            <person name="Sanchez-Garcia M."/>
            <person name="Sanchez-Ramirez S."/>
            <person name="Szollosi G.J."/>
            <person name="Szarkandi J.G."/>
            <person name="Papp V."/>
            <person name="Albert L."/>
            <person name="Andreopoulos W."/>
            <person name="Angelini C."/>
            <person name="Antonin V."/>
            <person name="Barry K.W."/>
            <person name="Bougher N.L."/>
            <person name="Buchanan P."/>
            <person name="Buyck B."/>
            <person name="Bense V."/>
            <person name="Catcheside P."/>
            <person name="Chovatia M."/>
            <person name="Cooper J."/>
            <person name="Damon W."/>
            <person name="Desjardin D."/>
            <person name="Finy P."/>
            <person name="Geml J."/>
            <person name="Haridas S."/>
            <person name="Hughes K."/>
            <person name="Justo A."/>
            <person name="Karasinski D."/>
            <person name="Kautmanova I."/>
            <person name="Kiss B."/>
            <person name="Kocsube S."/>
            <person name="Kotiranta H."/>
            <person name="LaButti K.M."/>
            <person name="Lechner B.E."/>
            <person name="Liimatainen K."/>
            <person name="Lipzen A."/>
            <person name="Lukacs Z."/>
            <person name="Mihaltcheva S."/>
            <person name="Morgado L.N."/>
            <person name="Niskanen T."/>
            <person name="Noordeloos M.E."/>
            <person name="Ohm R.A."/>
            <person name="Ortiz-Santana B."/>
            <person name="Ovrebo C."/>
            <person name="Racz N."/>
            <person name="Riley R."/>
            <person name="Savchenko A."/>
            <person name="Shiryaev A."/>
            <person name="Soop K."/>
            <person name="Spirin V."/>
            <person name="Szebenyi C."/>
            <person name="Tomsovsky M."/>
            <person name="Tulloss R.E."/>
            <person name="Uehling J."/>
            <person name="Grigoriev I.V."/>
            <person name="Vagvolgyi C."/>
            <person name="Papp T."/>
            <person name="Martin F.M."/>
            <person name="Miettinen O."/>
            <person name="Hibbett D.S."/>
            <person name="Nagy L.G."/>
        </authorList>
    </citation>
    <scope>NUCLEOTIDE SEQUENCE [LARGE SCALE GENOMIC DNA]</scope>
    <source>
        <strain evidence="1 2">FP101781</strain>
    </source>
</reference>
<accession>A0A4Y7TVX2</accession>
<comment type="caution">
    <text evidence="1">The sequence shown here is derived from an EMBL/GenBank/DDBJ whole genome shotgun (WGS) entry which is preliminary data.</text>
</comment>
<keyword evidence="2" id="KW-1185">Reference proteome</keyword>
<dbReference type="OrthoDB" id="411632at2759"/>
<dbReference type="AlphaFoldDB" id="A0A4Y7TVX2"/>
<name>A0A4Y7TVX2_COPMI</name>
<evidence type="ECO:0000313" key="2">
    <source>
        <dbReference type="Proteomes" id="UP000298030"/>
    </source>
</evidence>
<proteinExistence type="predicted"/>
<dbReference type="Proteomes" id="UP000298030">
    <property type="component" value="Unassembled WGS sequence"/>
</dbReference>
<protein>
    <submittedName>
        <fullName evidence="1">Uncharacterized protein</fullName>
    </submittedName>
</protein>
<organism evidence="1 2">
    <name type="scientific">Coprinellus micaceus</name>
    <name type="common">Glistening ink-cap mushroom</name>
    <name type="synonym">Coprinus micaceus</name>
    <dbReference type="NCBI Taxonomy" id="71717"/>
    <lineage>
        <taxon>Eukaryota</taxon>
        <taxon>Fungi</taxon>
        <taxon>Dikarya</taxon>
        <taxon>Basidiomycota</taxon>
        <taxon>Agaricomycotina</taxon>
        <taxon>Agaricomycetes</taxon>
        <taxon>Agaricomycetidae</taxon>
        <taxon>Agaricales</taxon>
        <taxon>Agaricineae</taxon>
        <taxon>Psathyrellaceae</taxon>
        <taxon>Coprinellus</taxon>
    </lineage>
</organism>
<evidence type="ECO:0000313" key="1">
    <source>
        <dbReference type="EMBL" id="TEB38038.1"/>
    </source>
</evidence>
<gene>
    <name evidence="1" type="ORF">FA13DRAFT_718722</name>
</gene>